<evidence type="ECO:0000259" key="9">
    <source>
        <dbReference type="Pfam" id="PF12704"/>
    </source>
</evidence>
<comment type="similarity">
    <text evidence="6">Belongs to the ABC-4 integral membrane protein family.</text>
</comment>
<keyword evidence="3 7" id="KW-0812">Transmembrane</keyword>
<gene>
    <name evidence="10" type="ORF">WI372_08105</name>
</gene>
<feature type="transmembrane region" description="Helical" evidence="7">
    <location>
        <begin position="472"/>
        <end position="492"/>
    </location>
</feature>
<dbReference type="PANTHER" id="PTHR30572:SF4">
    <property type="entry name" value="ABC TRANSPORTER PERMEASE YTRF"/>
    <property type="match status" value="1"/>
</dbReference>
<accession>A0ABU9EAH2</accession>
<organism evidence="10 11">
    <name type="scientific">Gaopeijia maritima</name>
    <dbReference type="NCBI Taxonomy" id="3119007"/>
    <lineage>
        <taxon>Bacteria</taxon>
        <taxon>Pseudomonadati</taxon>
        <taxon>Gemmatimonadota</taxon>
        <taxon>Longimicrobiia</taxon>
        <taxon>Gaopeijiales</taxon>
        <taxon>Gaopeijiaceae</taxon>
        <taxon>Gaopeijia</taxon>
    </lineage>
</organism>
<feature type="domain" description="ABC3 transporter permease C-terminal" evidence="8">
    <location>
        <begin position="381"/>
        <end position="498"/>
    </location>
</feature>
<dbReference type="InterPro" id="IPR050250">
    <property type="entry name" value="Macrolide_Exporter_MacB"/>
</dbReference>
<dbReference type="PANTHER" id="PTHR30572">
    <property type="entry name" value="MEMBRANE COMPONENT OF TRANSPORTER-RELATED"/>
    <property type="match status" value="1"/>
</dbReference>
<feature type="transmembrane region" description="Helical" evidence="7">
    <location>
        <begin position="373"/>
        <end position="398"/>
    </location>
</feature>
<feature type="domain" description="MacB-like periplasmic core" evidence="9">
    <location>
        <begin position="113"/>
        <end position="339"/>
    </location>
</feature>
<evidence type="ECO:0000256" key="1">
    <source>
        <dbReference type="ARBA" id="ARBA00004651"/>
    </source>
</evidence>
<dbReference type="InterPro" id="IPR025857">
    <property type="entry name" value="MacB_PCD"/>
</dbReference>
<dbReference type="InterPro" id="IPR003838">
    <property type="entry name" value="ABC3_permease_C"/>
</dbReference>
<feature type="domain" description="MacB-like periplasmic core" evidence="9">
    <location>
        <begin position="524"/>
        <end position="751"/>
    </location>
</feature>
<protein>
    <submittedName>
        <fullName evidence="10">ADOP family duplicated permease</fullName>
    </submittedName>
</protein>
<feature type="transmembrane region" description="Helical" evidence="7">
    <location>
        <begin position="523"/>
        <end position="542"/>
    </location>
</feature>
<keyword evidence="11" id="KW-1185">Reference proteome</keyword>
<feature type="transmembrane region" description="Helical" evidence="7">
    <location>
        <begin position="430"/>
        <end position="452"/>
    </location>
</feature>
<evidence type="ECO:0000256" key="4">
    <source>
        <dbReference type="ARBA" id="ARBA00022989"/>
    </source>
</evidence>
<reference evidence="10 11" key="1">
    <citation type="submission" date="2024-02" db="EMBL/GenBank/DDBJ databases">
        <title>A novel Gemmatimonadota bacterium.</title>
        <authorList>
            <person name="Du Z.-J."/>
            <person name="Ye Y.-Q."/>
        </authorList>
    </citation>
    <scope>NUCLEOTIDE SEQUENCE [LARGE SCALE GENOMIC DNA]</scope>
    <source>
        <strain evidence="10 11">DH-20</strain>
    </source>
</reference>
<feature type="transmembrane region" description="Helical" evidence="7">
    <location>
        <begin position="108"/>
        <end position="133"/>
    </location>
</feature>
<evidence type="ECO:0000256" key="2">
    <source>
        <dbReference type="ARBA" id="ARBA00022475"/>
    </source>
</evidence>
<sequence length="909" mass="96107">MSTGPAGSGPSLPPALEQLVADTLDAADLGGPAAREVGEELRDHLHEALAAGRSIADIAASFGDPARTGARIARARRPDPDPSSPGSAMTFETLVTELRRAVRTLARAPGFAALVILTLALGVGANTAVFTVLDAVLLQPLPYQEPDRLVQMFSRWGDEPSDVSDYLRAPTIRTVSEWDDLFEGFASIYTYREAGRDLIAPGAPPERVVASIVSAGWFETLGVRPALGRTFHPDESTGPGVSGTDPAPRVALLSHALWQRRFGGDPAVIGRTIDLSDESWEVVGVMPAGYTDPLGPRADLWLPQDLRDGGSNHWGNYYLTGVGRMSDGLTLEALQERFDARWAGLVEANPDAGGSVIEFRSLEGEVVGPQRAAMLWILSAAVALVLLSACVNVANLVFARSLARDREVAVRGALGSGRSRLVAHLLSESVVLAAAGGALGLLIGWVGVGALLRLAPEALPTVAEPQLSGRVFLFSLGTTALAVLAFGLAPALRSARTPAAAALRAGGRGGTEGRGLRRVRDGLVVAQVAVALVLVVGAGLLLRSFDTLLDVPLAIHTDDVVTFEVHLPTRRYADGAARHRLHEALGERIDALPEVEASGATSWLPASGRYHSWGVRWNPDGGEDLPDDGWMSSDMRVVTAGYLDALEVTVVRGQSPAEVDPEGEPMAWVNETLAARVFGDVDPIGQRMFAGEAFRRVMGVVADVPHDVRGALSPKTYLLHDQFADNRNWALTWAVRLQPGSDPAAAVESMRSELAGLDPVLVLYRPRSLDGLLATRRAQDRFATTLMGIFAGLALALAVVGTYGVLSGAVARRRREIGIRMALGADPGRVRSMVLRSAAALVATGLILGAVGAWWSGRWISSLLFEVAPADPAAWAIGVTLLAGLGLLAGWLPARRATRVDPARTLGAE</sequence>
<name>A0ABU9EAH2_9BACT</name>
<evidence type="ECO:0000259" key="8">
    <source>
        <dbReference type="Pfam" id="PF02687"/>
    </source>
</evidence>
<keyword evidence="2" id="KW-1003">Cell membrane</keyword>
<evidence type="ECO:0000256" key="7">
    <source>
        <dbReference type="SAM" id="Phobius"/>
    </source>
</evidence>
<feature type="transmembrane region" description="Helical" evidence="7">
    <location>
        <begin position="875"/>
        <end position="894"/>
    </location>
</feature>
<dbReference type="Proteomes" id="UP001484239">
    <property type="component" value="Unassembled WGS sequence"/>
</dbReference>
<evidence type="ECO:0000256" key="5">
    <source>
        <dbReference type="ARBA" id="ARBA00023136"/>
    </source>
</evidence>
<proteinExistence type="inferred from homology"/>
<feature type="transmembrane region" description="Helical" evidence="7">
    <location>
        <begin position="833"/>
        <end position="855"/>
    </location>
</feature>
<evidence type="ECO:0000313" key="10">
    <source>
        <dbReference type="EMBL" id="MEK9500935.1"/>
    </source>
</evidence>
<dbReference type="EMBL" id="JBBHLI010000003">
    <property type="protein sequence ID" value="MEK9500935.1"/>
    <property type="molecule type" value="Genomic_DNA"/>
</dbReference>
<dbReference type="InterPro" id="IPR017800">
    <property type="entry name" value="ADOP"/>
</dbReference>
<feature type="transmembrane region" description="Helical" evidence="7">
    <location>
        <begin position="786"/>
        <end position="812"/>
    </location>
</feature>
<evidence type="ECO:0000256" key="6">
    <source>
        <dbReference type="ARBA" id="ARBA00038076"/>
    </source>
</evidence>
<comment type="subcellular location">
    <subcellularLocation>
        <location evidence="1">Cell membrane</location>
        <topology evidence="1">Multi-pass membrane protein</topology>
    </subcellularLocation>
</comment>
<keyword evidence="4 7" id="KW-1133">Transmembrane helix</keyword>
<dbReference type="RefSeq" id="WP_405284061.1">
    <property type="nucleotide sequence ID" value="NZ_CP144380.1"/>
</dbReference>
<keyword evidence="5 7" id="KW-0472">Membrane</keyword>
<dbReference type="Pfam" id="PF02687">
    <property type="entry name" value="FtsX"/>
    <property type="match status" value="2"/>
</dbReference>
<feature type="domain" description="ABC3 transporter permease C-terminal" evidence="8">
    <location>
        <begin position="789"/>
        <end position="902"/>
    </location>
</feature>
<dbReference type="Pfam" id="PF12704">
    <property type="entry name" value="MacB_PCD"/>
    <property type="match status" value="2"/>
</dbReference>
<comment type="caution">
    <text evidence="10">The sequence shown here is derived from an EMBL/GenBank/DDBJ whole genome shotgun (WGS) entry which is preliminary data.</text>
</comment>
<evidence type="ECO:0000313" key="11">
    <source>
        <dbReference type="Proteomes" id="UP001484239"/>
    </source>
</evidence>
<dbReference type="NCBIfam" id="TIGR03434">
    <property type="entry name" value="ADOP"/>
    <property type="match status" value="1"/>
</dbReference>
<evidence type="ECO:0000256" key="3">
    <source>
        <dbReference type="ARBA" id="ARBA00022692"/>
    </source>
</evidence>